<dbReference type="PRINTS" id="PR00032">
    <property type="entry name" value="HTHARAC"/>
</dbReference>
<feature type="domain" description="HTH araC/xylS-type" evidence="4">
    <location>
        <begin position="9"/>
        <end position="107"/>
    </location>
</feature>
<dbReference type="GO" id="GO:0043565">
    <property type="term" value="F:sequence-specific DNA binding"/>
    <property type="evidence" value="ECO:0007669"/>
    <property type="project" value="InterPro"/>
</dbReference>
<dbReference type="PROSITE" id="PS01124">
    <property type="entry name" value="HTH_ARAC_FAMILY_2"/>
    <property type="match status" value="1"/>
</dbReference>
<evidence type="ECO:0000256" key="2">
    <source>
        <dbReference type="ARBA" id="ARBA00023125"/>
    </source>
</evidence>
<dbReference type="InterPro" id="IPR020449">
    <property type="entry name" value="Tscrpt_reg_AraC-type_HTH"/>
</dbReference>
<dbReference type="InterPro" id="IPR018060">
    <property type="entry name" value="HTH_AraC"/>
</dbReference>
<dbReference type="InterPro" id="IPR050204">
    <property type="entry name" value="AraC_XylS_family_regulators"/>
</dbReference>
<dbReference type="Gene3D" id="1.10.10.60">
    <property type="entry name" value="Homeodomain-like"/>
    <property type="match status" value="2"/>
</dbReference>
<dbReference type="OrthoDB" id="9816011at2"/>
<protein>
    <submittedName>
        <fullName evidence="5">AraC-type DNA-binding protein</fullName>
    </submittedName>
</protein>
<dbReference type="GO" id="GO:0003700">
    <property type="term" value="F:DNA-binding transcription factor activity"/>
    <property type="evidence" value="ECO:0007669"/>
    <property type="project" value="InterPro"/>
</dbReference>
<dbReference type="PROSITE" id="PS00041">
    <property type="entry name" value="HTH_ARAC_FAMILY_1"/>
    <property type="match status" value="1"/>
</dbReference>
<organism evidence="5 6">
    <name type="scientific">Amycolatopsis saalfeldensis</name>
    <dbReference type="NCBI Taxonomy" id="394193"/>
    <lineage>
        <taxon>Bacteria</taxon>
        <taxon>Bacillati</taxon>
        <taxon>Actinomycetota</taxon>
        <taxon>Actinomycetes</taxon>
        <taxon>Pseudonocardiales</taxon>
        <taxon>Pseudonocardiaceae</taxon>
        <taxon>Amycolatopsis</taxon>
    </lineage>
</organism>
<evidence type="ECO:0000259" key="4">
    <source>
        <dbReference type="PROSITE" id="PS01124"/>
    </source>
</evidence>
<dbReference type="STRING" id="394193.SAMN04489732_12048"/>
<dbReference type="PANTHER" id="PTHR46796:SF13">
    <property type="entry name" value="HTH-TYPE TRANSCRIPTIONAL ACTIVATOR RHAS"/>
    <property type="match status" value="1"/>
</dbReference>
<gene>
    <name evidence="5" type="ORF">SAMN04489732_12048</name>
</gene>
<evidence type="ECO:0000313" key="5">
    <source>
        <dbReference type="EMBL" id="SEP52385.1"/>
    </source>
</evidence>
<keyword evidence="3" id="KW-0804">Transcription</keyword>
<keyword evidence="2 5" id="KW-0238">DNA-binding</keyword>
<sequence length="254" mass="27427">MDTAEKAITRAVEYIFSNFNEEVTVEDMAREAMFSKFHFSRLFQKITGISPGRFLTAIRLQEAKRLLLSTSISIIQVSQLVGYASVGTFSAKFSRSVGVSPSVYRSLGGIVGPQCQQGERGEIGKIGTVCGQVRAQHAEDLGLVFVGVFPHRIPQGRPVRCAILDRPGRFRIDAVPQGDWYVLSHALSADRNEIMHAPVNGDLGLAIGACGPITVTAGSVPQVANLTLRPKRSIDPPVVLALLDIRSSILAEVG</sequence>
<evidence type="ECO:0000256" key="3">
    <source>
        <dbReference type="ARBA" id="ARBA00023163"/>
    </source>
</evidence>
<dbReference type="SUPFAM" id="SSF46689">
    <property type="entry name" value="Homeodomain-like"/>
    <property type="match status" value="2"/>
</dbReference>
<dbReference type="RefSeq" id="WP_091625568.1">
    <property type="nucleotide sequence ID" value="NZ_FOEF01000020.1"/>
</dbReference>
<dbReference type="AlphaFoldDB" id="A0A1H8YJP7"/>
<dbReference type="EMBL" id="FOEF01000020">
    <property type="protein sequence ID" value="SEP52385.1"/>
    <property type="molecule type" value="Genomic_DNA"/>
</dbReference>
<keyword evidence="1" id="KW-0805">Transcription regulation</keyword>
<keyword evidence="6" id="KW-1185">Reference proteome</keyword>
<evidence type="ECO:0000313" key="6">
    <source>
        <dbReference type="Proteomes" id="UP000198582"/>
    </source>
</evidence>
<proteinExistence type="predicted"/>
<dbReference type="Proteomes" id="UP000198582">
    <property type="component" value="Unassembled WGS sequence"/>
</dbReference>
<dbReference type="PANTHER" id="PTHR46796">
    <property type="entry name" value="HTH-TYPE TRANSCRIPTIONAL ACTIVATOR RHAS-RELATED"/>
    <property type="match status" value="1"/>
</dbReference>
<name>A0A1H8YJP7_9PSEU</name>
<dbReference type="InterPro" id="IPR018062">
    <property type="entry name" value="HTH_AraC-typ_CS"/>
</dbReference>
<dbReference type="Pfam" id="PF12833">
    <property type="entry name" value="HTH_18"/>
    <property type="match status" value="1"/>
</dbReference>
<dbReference type="SMART" id="SM00342">
    <property type="entry name" value="HTH_ARAC"/>
    <property type="match status" value="1"/>
</dbReference>
<reference evidence="5 6" key="1">
    <citation type="submission" date="2016-10" db="EMBL/GenBank/DDBJ databases">
        <authorList>
            <person name="de Groot N.N."/>
        </authorList>
    </citation>
    <scope>NUCLEOTIDE SEQUENCE [LARGE SCALE GENOMIC DNA]</scope>
    <source>
        <strain evidence="5 6">DSM 44993</strain>
    </source>
</reference>
<evidence type="ECO:0000256" key="1">
    <source>
        <dbReference type="ARBA" id="ARBA00023015"/>
    </source>
</evidence>
<accession>A0A1H8YJP7</accession>
<dbReference type="InterPro" id="IPR009057">
    <property type="entry name" value="Homeodomain-like_sf"/>
</dbReference>